<dbReference type="GO" id="GO:0030897">
    <property type="term" value="C:HOPS complex"/>
    <property type="evidence" value="ECO:0000318"/>
    <property type="project" value="GO_Central"/>
</dbReference>
<dbReference type="Pfam" id="PF23356">
    <property type="entry name" value="TPR_PEP5_VPS11"/>
    <property type="match status" value="2"/>
</dbReference>
<comment type="function">
    <text evidence="7">Involved in regulating membrane fusion at the tonoplast and the prevacuolar compartment.</text>
</comment>
<dbReference type="Gramene" id="Pp3c25_5560V3.2">
    <property type="protein sequence ID" value="Pp3c25_5560V3.2"/>
    <property type="gene ID" value="Pp3c25_5560"/>
</dbReference>
<comment type="similarity">
    <text evidence="2 7">Belongs to the VPS11 family.</text>
</comment>
<feature type="compositionally biased region" description="Low complexity" evidence="11">
    <location>
        <begin position="1010"/>
        <end position="1024"/>
    </location>
</feature>
<dbReference type="Gene3D" id="3.30.40.10">
    <property type="entry name" value="Zinc/RING finger domain, C3HC4 (zinc finger)"/>
    <property type="match status" value="1"/>
</dbReference>
<dbReference type="GO" id="GO:0006904">
    <property type="term" value="P:vesicle docking involved in exocytosis"/>
    <property type="evidence" value="ECO:0000318"/>
    <property type="project" value="GO_Central"/>
</dbReference>
<feature type="domain" description="RING-type" evidence="12">
    <location>
        <begin position="921"/>
        <end position="956"/>
    </location>
</feature>
<feature type="region of interest" description="Disordered" evidence="11">
    <location>
        <begin position="1005"/>
        <end position="1024"/>
    </location>
</feature>
<dbReference type="EnsemblPlants" id="Pp3c25_5560V3.1">
    <property type="protein sequence ID" value="Pp3c25_5560V3.1"/>
    <property type="gene ID" value="Pp3c25_5560"/>
</dbReference>
<dbReference type="GO" id="GO:0005768">
    <property type="term" value="C:endosome"/>
    <property type="evidence" value="ECO:0000318"/>
    <property type="project" value="GO_Central"/>
</dbReference>
<dbReference type="GO" id="GO:0008270">
    <property type="term" value="F:zinc ion binding"/>
    <property type="evidence" value="ECO:0007669"/>
    <property type="project" value="UniProtKB-KW"/>
</dbReference>
<feature type="region of interest" description="Disordered" evidence="11">
    <location>
        <begin position="627"/>
        <end position="659"/>
    </location>
</feature>
<evidence type="ECO:0000256" key="9">
    <source>
        <dbReference type="PROSITE-ProRule" id="PRU01006"/>
    </source>
</evidence>
<dbReference type="InterPro" id="IPR057308">
    <property type="entry name" value="CHCR_PEP5_VPS11"/>
</dbReference>
<dbReference type="Pfam" id="PF12451">
    <property type="entry name" value="VPS11_C"/>
    <property type="match status" value="1"/>
</dbReference>
<feature type="compositionally biased region" description="Basic and acidic residues" evidence="11">
    <location>
        <begin position="648"/>
        <end position="658"/>
    </location>
</feature>
<reference evidence="13 15" key="1">
    <citation type="journal article" date="2008" name="Science">
        <title>The Physcomitrella genome reveals evolutionary insights into the conquest of land by plants.</title>
        <authorList>
            <person name="Rensing S."/>
            <person name="Lang D."/>
            <person name="Zimmer A."/>
            <person name="Terry A."/>
            <person name="Salamov A."/>
            <person name="Shapiro H."/>
            <person name="Nishiyama T."/>
            <person name="Perroud P.-F."/>
            <person name="Lindquist E."/>
            <person name="Kamisugi Y."/>
            <person name="Tanahashi T."/>
            <person name="Sakakibara K."/>
            <person name="Fujita T."/>
            <person name="Oishi K."/>
            <person name="Shin-I T."/>
            <person name="Kuroki Y."/>
            <person name="Toyoda A."/>
            <person name="Suzuki Y."/>
            <person name="Hashimoto A."/>
            <person name="Yamaguchi K."/>
            <person name="Sugano A."/>
            <person name="Kohara Y."/>
            <person name="Fujiyama A."/>
            <person name="Anterola A."/>
            <person name="Aoki S."/>
            <person name="Ashton N."/>
            <person name="Barbazuk W.B."/>
            <person name="Barker E."/>
            <person name="Bennetzen J."/>
            <person name="Bezanilla M."/>
            <person name="Blankenship R."/>
            <person name="Cho S.H."/>
            <person name="Dutcher S."/>
            <person name="Estelle M."/>
            <person name="Fawcett J.A."/>
            <person name="Gundlach H."/>
            <person name="Hanada K."/>
            <person name="Heyl A."/>
            <person name="Hicks K.A."/>
            <person name="Hugh J."/>
            <person name="Lohr M."/>
            <person name="Mayer K."/>
            <person name="Melkozernov A."/>
            <person name="Murata T."/>
            <person name="Nelson D."/>
            <person name="Pils B."/>
            <person name="Prigge M."/>
            <person name="Reiss B."/>
            <person name="Renner T."/>
            <person name="Rombauts S."/>
            <person name="Rushton P."/>
            <person name="Sanderfoot A."/>
            <person name="Schween G."/>
            <person name="Shiu S.-H."/>
            <person name="Stueber K."/>
            <person name="Theodoulou F.L."/>
            <person name="Tu H."/>
            <person name="Van de Peer Y."/>
            <person name="Verrier P.J."/>
            <person name="Waters E."/>
            <person name="Wood A."/>
            <person name="Yang L."/>
            <person name="Cove D."/>
            <person name="Cuming A."/>
            <person name="Hasebe M."/>
            <person name="Lucas S."/>
            <person name="Mishler D.B."/>
            <person name="Reski R."/>
            <person name="Grigoriev I."/>
            <person name="Quatrano R.S."/>
            <person name="Boore J.L."/>
        </authorList>
    </citation>
    <scope>NUCLEOTIDE SEQUENCE [LARGE SCALE GENOMIC DNA]</scope>
    <source>
        <strain evidence="14 15">cv. Gransden 2004</strain>
    </source>
</reference>
<organism evidence="13">
    <name type="scientific">Physcomitrium patens</name>
    <name type="common">Spreading-leaved earth moss</name>
    <name type="synonym">Physcomitrella patens</name>
    <dbReference type="NCBI Taxonomy" id="3218"/>
    <lineage>
        <taxon>Eukaryota</taxon>
        <taxon>Viridiplantae</taxon>
        <taxon>Streptophyta</taxon>
        <taxon>Embryophyta</taxon>
        <taxon>Bryophyta</taxon>
        <taxon>Bryophytina</taxon>
        <taxon>Bryopsida</taxon>
        <taxon>Funariidae</taxon>
        <taxon>Funariales</taxon>
        <taxon>Funariaceae</taxon>
        <taxon>Physcomitrium</taxon>
    </lineage>
</organism>
<evidence type="ECO:0000256" key="7">
    <source>
        <dbReference type="PIRNR" id="PIRNR007860"/>
    </source>
</evidence>
<evidence type="ECO:0000313" key="15">
    <source>
        <dbReference type="Proteomes" id="UP000006727"/>
    </source>
</evidence>
<reference evidence="14" key="3">
    <citation type="submission" date="2020-12" db="UniProtKB">
        <authorList>
            <consortium name="EnsemblPlants"/>
        </authorList>
    </citation>
    <scope>IDENTIFICATION</scope>
</reference>
<dbReference type="InterPro" id="IPR001841">
    <property type="entry name" value="Znf_RING"/>
</dbReference>
<keyword evidence="15" id="KW-1185">Reference proteome</keyword>
<comment type="subunit">
    <text evidence="7">Core component of at least two putative endosomal tethering complexes, the homotypic fusion and vacuole protein sorting (HOPS) complex and the class C core vacuole/endosome tethering (CORVET) complex.</text>
</comment>
<dbReference type="InterPro" id="IPR000547">
    <property type="entry name" value="Clathrin_H-chain/VPS_repeat"/>
</dbReference>
<dbReference type="GO" id="GO:0006886">
    <property type="term" value="P:intracellular protein transport"/>
    <property type="evidence" value="ECO:0007669"/>
    <property type="project" value="UniProtKB-UniRule"/>
</dbReference>
<dbReference type="SUPFAM" id="SSF50978">
    <property type="entry name" value="WD40 repeat-like"/>
    <property type="match status" value="1"/>
</dbReference>
<proteinExistence type="inferred from homology"/>
<dbReference type="InterPro" id="IPR036322">
    <property type="entry name" value="WD40_repeat_dom_sf"/>
</dbReference>
<evidence type="ECO:0000256" key="6">
    <source>
        <dbReference type="ARBA" id="ARBA00023136"/>
    </source>
</evidence>
<evidence type="ECO:0000256" key="10">
    <source>
        <dbReference type="SAM" id="Coils"/>
    </source>
</evidence>
<dbReference type="OrthoDB" id="26184at2759"/>
<dbReference type="FunFam" id="1.25.40.10:FF:000278">
    <property type="entry name" value="Vacuolar protein sorting-associated protein 11 homolog"/>
    <property type="match status" value="1"/>
</dbReference>
<dbReference type="SUPFAM" id="SSF57850">
    <property type="entry name" value="RING/U-box"/>
    <property type="match status" value="1"/>
</dbReference>
<keyword evidence="3" id="KW-0479">Metal-binding</keyword>
<reference evidence="13 15" key="2">
    <citation type="journal article" date="2018" name="Plant J.">
        <title>The Physcomitrella patens chromosome-scale assembly reveals moss genome structure and evolution.</title>
        <authorList>
            <person name="Lang D."/>
            <person name="Ullrich K.K."/>
            <person name="Murat F."/>
            <person name="Fuchs J."/>
            <person name="Jenkins J."/>
            <person name="Haas F.B."/>
            <person name="Piednoel M."/>
            <person name="Gundlach H."/>
            <person name="Van Bel M."/>
            <person name="Meyberg R."/>
            <person name="Vives C."/>
            <person name="Morata J."/>
            <person name="Symeonidi A."/>
            <person name="Hiss M."/>
            <person name="Muchero W."/>
            <person name="Kamisugi Y."/>
            <person name="Saleh O."/>
            <person name="Blanc G."/>
            <person name="Decker E.L."/>
            <person name="van Gessel N."/>
            <person name="Grimwood J."/>
            <person name="Hayes R.D."/>
            <person name="Graham S.W."/>
            <person name="Gunter L.E."/>
            <person name="McDaniel S.F."/>
            <person name="Hoernstein S.N.W."/>
            <person name="Larsson A."/>
            <person name="Li F.W."/>
            <person name="Perroud P.F."/>
            <person name="Phillips J."/>
            <person name="Ranjan P."/>
            <person name="Rokshar D.S."/>
            <person name="Rothfels C.J."/>
            <person name="Schneider L."/>
            <person name="Shu S."/>
            <person name="Stevenson D.W."/>
            <person name="Thummler F."/>
            <person name="Tillich M."/>
            <person name="Villarreal Aguilar J.C."/>
            <person name="Widiez T."/>
            <person name="Wong G.K."/>
            <person name="Wymore A."/>
            <person name="Zhang Y."/>
            <person name="Zimmer A.D."/>
            <person name="Quatrano R.S."/>
            <person name="Mayer K.F.X."/>
            <person name="Goodstein D."/>
            <person name="Casacuberta J.M."/>
            <person name="Vandepoele K."/>
            <person name="Reski R."/>
            <person name="Cuming A.C."/>
            <person name="Tuskan G.A."/>
            <person name="Maumus F."/>
            <person name="Salse J."/>
            <person name="Schmutz J."/>
            <person name="Rensing S.A."/>
        </authorList>
    </citation>
    <scope>NUCLEOTIDE SEQUENCE [LARGE SCALE GENOMIC DNA]</scope>
    <source>
        <strain evidence="14 15">cv. Gransden 2004</strain>
    </source>
</reference>
<evidence type="ECO:0000313" key="14">
    <source>
        <dbReference type="EnsemblPlants" id="Pp3c25_5560V3.1"/>
    </source>
</evidence>
<dbReference type="EnsemblPlants" id="Pp3c25_5560V3.2">
    <property type="protein sequence ID" value="Pp3c25_5560V3.2"/>
    <property type="gene ID" value="Pp3c25_5560"/>
</dbReference>
<dbReference type="Pfam" id="PF23266">
    <property type="entry name" value="VPS11_N"/>
    <property type="match status" value="1"/>
</dbReference>
<dbReference type="InterPro" id="IPR024763">
    <property type="entry name" value="VPS11_C"/>
</dbReference>
<dbReference type="InterPro" id="IPR016024">
    <property type="entry name" value="ARM-type_fold"/>
</dbReference>
<dbReference type="GO" id="GO:0030674">
    <property type="term" value="F:protein-macromolecule adaptor activity"/>
    <property type="evidence" value="ECO:0000318"/>
    <property type="project" value="GO_Central"/>
</dbReference>
<name>A0A2K1IDX1_PHYPA</name>
<gene>
    <name evidence="14" type="primary">LOC112277570</name>
    <name evidence="13" type="ORF">PHYPA_029627</name>
</gene>
<keyword evidence="7" id="KW-0926">Vacuole</keyword>
<dbReference type="KEGG" id="ppp:112277570"/>
<dbReference type="PIRSF" id="PIRSF007860">
    <property type="entry name" value="VPS11"/>
    <property type="match status" value="1"/>
</dbReference>
<feature type="repeat" description="CHCR" evidence="9">
    <location>
        <begin position="394"/>
        <end position="546"/>
    </location>
</feature>
<evidence type="ECO:0000256" key="5">
    <source>
        <dbReference type="ARBA" id="ARBA00022833"/>
    </source>
</evidence>
<keyword evidence="5" id="KW-0862">Zinc</keyword>
<dbReference type="InterPro" id="IPR011990">
    <property type="entry name" value="TPR-like_helical_dom_sf"/>
</dbReference>
<dbReference type="InterPro" id="IPR013083">
    <property type="entry name" value="Znf_RING/FYVE/PHD"/>
</dbReference>
<feature type="repeat" description="CHCR" evidence="9">
    <location>
        <begin position="567"/>
        <end position="835"/>
    </location>
</feature>
<evidence type="ECO:0000256" key="3">
    <source>
        <dbReference type="ARBA" id="ARBA00022723"/>
    </source>
</evidence>
<dbReference type="CDD" id="cd16688">
    <property type="entry name" value="RING-H2_Vps11"/>
    <property type="match status" value="1"/>
</dbReference>
<dbReference type="GO" id="GO:0048284">
    <property type="term" value="P:organelle fusion"/>
    <property type="evidence" value="ECO:0000318"/>
    <property type="project" value="GO_Central"/>
</dbReference>
<dbReference type="Gene3D" id="1.25.40.10">
    <property type="entry name" value="Tetratricopeptide repeat domain"/>
    <property type="match status" value="1"/>
</dbReference>
<dbReference type="FunCoup" id="A0A2K1IDX1">
    <property type="interactions" value="4242"/>
</dbReference>
<evidence type="ECO:0000256" key="8">
    <source>
        <dbReference type="PROSITE-ProRule" id="PRU00175"/>
    </source>
</evidence>
<dbReference type="GO" id="GO:0033263">
    <property type="term" value="C:CORVET complex"/>
    <property type="evidence" value="ECO:0007669"/>
    <property type="project" value="UniProtKB-UniRule"/>
</dbReference>
<dbReference type="InterPro" id="IPR016528">
    <property type="entry name" value="VPS11"/>
</dbReference>
<evidence type="ECO:0000256" key="4">
    <source>
        <dbReference type="ARBA" id="ARBA00022771"/>
    </source>
</evidence>
<dbReference type="GO" id="GO:0007033">
    <property type="term" value="P:vacuole organization"/>
    <property type="evidence" value="ECO:0000318"/>
    <property type="project" value="GO_Central"/>
</dbReference>
<keyword evidence="4 8" id="KW-0863">Zinc-finger</keyword>
<dbReference type="GO" id="GO:0009705">
    <property type="term" value="C:plant-type vacuole membrane"/>
    <property type="evidence" value="ECO:0007669"/>
    <property type="project" value="UniProtKB-UniRule"/>
</dbReference>
<dbReference type="PaxDb" id="3218-PP1S88_37V6.1"/>
<dbReference type="PANTHER" id="PTHR23323">
    <property type="entry name" value="VACUOLAR PROTEIN SORTING-ASSOCIATED PROTEIN"/>
    <property type="match status" value="1"/>
</dbReference>
<feature type="coiled-coil region" evidence="10">
    <location>
        <begin position="878"/>
        <end position="912"/>
    </location>
</feature>
<sequence length="1024" mass="114534">MYQWRKFQFFEEKPPGPAVAEEVKEKVVCSTSGRGQIVLGAEDAMLHVLDRGLKLNYSFQAHSDRVLYIQQLKQRHVLISLGEDEAASMKGSGLNLKMWDLDKIQPEGSSTTGPACVRSIRIFDNKFPEAQITSFLVFEEAPPIVLICIGLDSGEICCIRGDIARNRVTRLRLSVDPAVDGGQPASPVTGLGFRVEGQMLQLFAVTTSSINLFDMHDSSPQKKVIDQIGTEGRCVAMSDNQDLVIGRPEAVYFYEVDGRGPCWAFEGSKQFIAWFRGYLVVVSSDPRKPSKNVLNIYDLKNKLVVYNSSIGEVAHILCEWGTITVLTQDQQILCIAEKDMGSKLDMLFRKSLYTIAINLVQNNQADAAATAEVMRKYGDHLYGKQNYDEAMAQYIRTIGQLEPSYVIQKFLDAQRIHNLTHYLEKLHEKGLATADHTTLLLNCYTKLKDVSKLNDFIKGEEGKEGEPRFDVETAVRVCRAAGYYQHALFVAMRAGEHEWYLKILLEDLKRYEEALQYIIGLSLYESTVALKQYGKVLVEHKPAETSAALLKLCTNSGATTPTLGASSSSGRLTSLLPSPVEFVHVFIDQPKWLIVFLEQYVEVVKDSPQHVELYNTLLELYLSEELRSPGLPEDPSPPEEPDSQTGEGDSKDTNEGHHHGNLILAAGGQVIAAGGQVIAVGGQVIKAVGKIGGLVLPIHRSKEQEPVTDIDPEEEERAHKVAMIEAVPTEDQVARRAKALVLLNLGWGPHEQSPQYDVDLALVLCQMHKFRDGLLFLYEKLKLYKEVLAVYMKDHDYKGLISTCKRLGETSRGGDPTLWNDVLSYFGDHGENCSDEVREVLVHIERDNLLPPLIVLQKLSKNPKLTLSVVKDYIARQLQQETRLIEEDRKVIEKYQEETEAMRAEVRELRSHARIFQLSKCTACTSALDLPAVHFLCMHSFHQRCLGDNEKECPVCAPTSRHVLDVKRSLEANANDHDTFFQLLRNSDDGFSVIAEYFGRGILNQGPQPKGGSKSLSRSSSVIN</sequence>
<dbReference type="Proteomes" id="UP000006727">
    <property type="component" value="Chromosome 25"/>
</dbReference>
<keyword evidence="6 7" id="KW-0472">Membrane</keyword>
<protein>
    <recommendedName>
        <fullName evidence="7">Vacuolar protein sorting-associated protein 11 homolog</fullName>
    </recommendedName>
</protein>
<accession>A0A2K1IDX1</accession>
<dbReference type="SMART" id="SM00184">
    <property type="entry name" value="RING"/>
    <property type="match status" value="1"/>
</dbReference>
<dbReference type="GO" id="GO:0007032">
    <property type="term" value="P:endosome organization"/>
    <property type="evidence" value="ECO:0000318"/>
    <property type="project" value="GO_Central"/>
</dbReference>
<evidence type="ECO:0000313" key="13">
    <source>
        <dbReference type="EMBL" id="PNR27475.1"/>
    </source>
</evidence>
<evidence type="ECO:0000256" key="11">
    <source>
        <dbReference type="SAM" id="MobiDB-lite"/>
    </source>
</evidence>
<dbReference type="PROSITE" id="PS50236">
    <property type="entry name" value="CHCR"/>
    <property type="match status" value="2"/>
</dbReference>
<dbReference type="PROSITE" id="PS50089">
    <property type="entry name" value="ZF_RING_2"/>
    <property type="match status" value="1"/>
</dbReference>
<dbReference type="OMA" id="ENENECP"/>
<dbReference type="STRING" id="3218.A0A2K1IDX1"/>
<evidence type="ECO:0000256" key="2">
    <source>
        <dbReference type="ARBA" id="ARBA00007070"/>
    </source>
</evidence>
<keyword evidence="10" id="KW-0175">Coiled coil</keyword>
<evidence type="ECO:0000259" key="12">
    <source>
        <dbReference type="PROSITE" id="PS50089"/>
    </source>
</evidence>
<evidence type="ECO:0000256" key="1">
    <source>
        <dbReference type="ARBA" id="ARBA00004184"/>
    </source>
</evidence>
<dbReference type="GeneID" id="112277570"/>
<dbReference type="RefSeq" id="XP_024365836.1">
    <property type="nucleotide sequence ID" value="XM_024510068.2"/>
</dbReference>
<comment type="subcellular location">
    <subcellularLocation>
        <location evidence="1">Endomembrane system</location>
        <topology evidence="1">Peripheral membrane protein</topology>
    </subcellularLocation>
    <subcellularLocation>
        <location evidence="7">Vacuole membrane</location>
        <topology evidence="7">Peripheral membrane protein</topology>
    </subcellularLocation>
    <subcellularLocation>
        <location evidence="7">Prevacuolar compartment membrane</location>
        <topology evidence="7">Peripheral membrane protein</topology>
    </subcellularLocation>
</comment>
<dbReference type="EMBL" id="ABEU02000025">
    <property type="protein sequence ID" value="PNR27475.1"/>
    <property type="molecule type" value="Genomic_DNA"/>
</dbReference>
<dbReference type="PANTHER" id="PTHR23323:SF24">
    <property type="entry name" value="VACUOLAR PROTEIN SORTING-ASSOCIATED PROTEIN 11 HOMOLOG"/>
    <property type="match status" value="1"/>
</dbReference>
<dbReference type="SUPFAM" id="SSF48371">
    <property type="entry name" value="ARM repeat"/>
    <property type="match status" value="1"/>
</dbReference>
<dbReference type="Gramene" id="Pp3c25_5560V3.1">
    <property type="protein sequence ID" value="Pp3c25_5560V3.1"/>
    <property type="gene ID" value="Pp3c25_5560"/>
</dbReference>
<dbReference type="AlphaFoldDB" id="A0A2K1IDX1"/>